<evidence type="ECO:0000313" key="2">
    <source>
        <dbReference type="Proteomes" id="UP000552757"/>
    </source>
</evidence>
<reference evidence="1 2" key="1">
    <citation type="submission" date="2020-08" db="EMBL/GenBank/DDBJ databases">
        <title>Genomic Encyclopedia of Type Strains, Phase IV (KMG-IV): sequencing the most valuable type-strain genomes for metagenomic binning, comparative biology and taxonomic classification.</title>
        <authorList>
            <person name="Goeker M."/>
        </authorList>
    </citation>
    <scope>NUCLEOTIDE SEQUENCE [LARGE SCALE GENOMIC DNA]</scope>
    <source>
        <strain evidence="1 2">DSM 29348</strain>
    </source>
</reference>
<dbReference type="GO" id="GO:0004619">
    <property type="term" value="F:phosphoglycerate mutase activity"/>
    <property type="evidence" value="ECO:0007669"/>
    <property type="project" value="UniProtKB-EC"/>
</dbReference>
<comment type="caution">
    <text evidence="1">The sequence shown here is derived from an EMBL/GenBank/DDBJ whole genome shotgun (WGS) entry which is preliminary data.</text>
</comment>
<dbReference type="EMBL" id="JACIEB010000001">
    <property type="protein sequence ID" value="MBB3980536.1"/>
    <property type="molecule type" value="Genomic_DNA"/>
</dbReference>
<gene>
    <name evidence="1" type="ORF">GGR44_000167</name>
</gene>
<protein>
    <submittedName>
        <fullName evidence="1">Putative phosphoglycerate mutase</fullName>
        <ecNumber evidence="1">5.4.2.12</ecNumber>
    </submittedName>
</protein>
<dbReference type="Pfam" id="PF00300">
    <property type="entry name" value="His_Phos_1"/>
    <property type="match status" value="1"/>
</dbReference>
<dbReference type="Gene3D" id="3.40.50.1240">
    <property type="entry name" value="Phosphoglycerate mutase-like"/>
    <property type="match status" value="1"/>
</dbReference>
<dbReference type="EC" id="5.4.2.12" evidence="1"/>
<dbReference type="Proteomes" id="UP000552757">
    <property type="component" value="Unassembled WGS sequence"/>
</dbReference>
<dbReference type="InterPro" id="IPR013078">
    <property type="entry name" value="His_Pase_superF_clade-1"/>
</dbReference>
<dbReference type="AlphaFoldDB" id="A0A7W6GLU5"/>
<dbReference type="CDD" id="cd07067">
    <property type="entry name" value="HP_PGM_like"/>
    <property type="match status" value="1"/>
</dbReference>
<organism evidence="1 2">
    <name type="scientific">Sphingobium fontiphilum</name>
    <dbReference type="NCBI Taxonomy" id="944425"/>
    <lineage>
        <taxon>Bacteria</taxon>
        <taxon>Pseudomonadati</taxon>
        <taxon>Pseudomonadota</taxon>
        <taxon>Alphaproteobacteria</taxon>
        <taxon>Sphingomonadales</taxon>
        <taxon>Sphingomonadaceae</taxon>
        <taxon>Sphingobium</taxon>
    </lineage>
</organism>
<name>A0A7W6GLU5_9SPHN</name>
<proteinExistence type="predicted"/>
<keyword evidence="2" id="KW-1185">Reference proteome</keyword>
<sequence>MRRLFIARHGNTFGPGEAARRVGVRTDIPLVESGHQQGRKLGAWFASEAIAFDRALSGPLIRTRQTAEHILSASARPCRLEIADFLAEIDHGPDENGIEDDVVARIGHDAIAAWDERAEAPDGWIVDHDSRIAAWRAFLADLTPGNVLLVTSNGAARFALLAAQSLAEQARATGRNLKLRTGAYGEIAQYGPDDFSIIGWDQRPPK</sequence>
<keyword evidence="1" id="KW-0413">Isomerase</keyword>
<dbReference type="InterPro" id="IPR029033">
    <property type="entry name" value="His_PPase_superfam"/>
</dbReference>
<accession>A0A7W6GLU5</accession>
<dbReference type="SUPFAM" id="SSF53254">
    <property type="entry name" value="Phosphoglycerate mutase-like"/>
    <property type="match status" value="1"/>
</dbReference>
<dbReference type="SMART" id="SM00855">
    <property type="entry name" value="PGAM"/>
    <property type="match status" value="1"/>
</dbReference>
<evidence type="ECO:0000313" key="1">
    <source>
        <dbReference type="EMBL" id="MBB3980536.1"/>
    </source>
</evidence>
<dbReference type="RefSeq" id="WP_183953552.1">
    <property type="nucleotide sequence ID" value="NZ_JACIEB010000001.1"/>
</dbReference>